<dbReference type="PANTHER" id="PTHR32114">
    <property type="entry name" value="ABC TRANSPORTER ABCH.3"/>
    <property type="match status" value="1"/>
</dbReference>
<dbReference type="PANTHER" id="PTHR32114:SF2">
    <property type="entry name" value="ABC TRANSPORTER ABCH.3"/>
    <property type="match status" value="1"/>
</dbReference>
<reference evidence="2" key="1">
    <citation type="journal article" date="2015" name="Nature">
        <title>Complex archaea that bridge the gap between prokaryotes and eukaryotes.</title>
        <authorList>
            <person name="Spang A."/>
            <person name="Saw J.H."/>
            <person name="Jorgensen S.L."/>
            <person name="Zaremba-Niedzwiedzka K."/>
            <person name="Martijn J."/>
            <person name="Lind A.E."/>
            <person name="van Eijk R."/>
            <person name="Schleper C."/>
            <person name="Guy L."/>
            <person name="Ettema T.J."/>
        </authorList>
    </citation>
    <scope>NUCLEOTIDE SEQUENCE</scope>
</reference>
<evidence type="ECO:0000313" key="2">
    <source>
        <dbReference type="EMBL" id="KKM71404.1"/>
    </source>
</evidence>
<dbReference type="Pfam" id="PF13558">
    <property type="entry name" value="SbcC_Walker_B"/>
    <property type="match status" value="1"/>
</dbReference>
<organism evidence="2">
    <name type="scientific">marine sediment metagenome</name>
    <dbReference type="NCBI Taxonomy" id="412755"/>
    <lineage>
        <taxon>unclassified sequences</taxon>
        <taxon>metagenomes</taxon>
        <taxon>ecological metagenomes</taxon>
    </lineage>
</organism>
<dbReference type="EMBL" id="LAZR01009643">
    <property type="protein sequence ID" value="KKM71404.1"/>
    <property type="molecule type" value="Genomic_DNA"/>
</dbReference>
<sequence length="1020" mass="116800">RITIQALRIGGVRHDCIRLRKPPQPRIQETRIVTHQIDFTQAPFDTSPLFAITGPTGSGKSTLLDVISLALFNQVPRLGKISKKEILAKGALLTRNQKDASASVRYHCKAGIFTSSWSISTNKKHQLRDYEMEIADEAGTILDIKRSRVAAHNEKLIGLNYDQFIKSVLLAQGEFAQFLKAKKDERGALLEKITGTGIYRELGRKAYERFKSEGRNIENQQNEIRTHQKELLEDAVYVAYADKFKTKKEDITTYETLIKKLETDIALKESLDKIRREITAEAERQLLNTKKMDVFLEKSGADLNNHEKIRPVADELRKWSTVRDRYIDLEKQCTILSINKEENKKAIDNLLKRVARFIGIETKSFNVEADINGFCEIVRELQKKVGDKEKEYSSLKSLIMEQARETDFTYRPKSDNYGNLKRLHSESEKKLSDLLKVSGIGPNANIISFREGLKEKLSRSQQLEKKDIALKQEQKNLVQYTTELEQVEQQLKALPSEMELAEAKAKRFNAEANALQKSLEIESLRASLDEHRTKLKKDEPCPLCGSLEHPFATHLPSNHTKGHELNTLQKQFKQWNDVFLSKKSEITILNQSNQTIVSRIASVSEEIKNLMEQERKLSEGLPFPSDANWENFTHNCQKKLDAIDNLEAEKRIISQYNALLPNLEKLDIITNQGKEIRTELLKKYDGTNINSDSQELLTHWTELKKEKHHIDNRLSEARAEAQSKWKENQSLEKHLYHSDSLKGFNEISEAYKSLLDEQTLYRLQSEKSAISNALTQSDTTLKLLNTQLAAAEKLEVHEPKTQLQNRFETKRNELEVIREERNEFERVLTNHTIKTEKIAILKQHISAEEKQLKRWKLLNELIGDAQGKRFNDFAQDLTLRHLVILANIRLADLSDRYRLDTPSDEEDDGLIVLDDHMGSQRRSVRTLSGGETFLLSLSMALALSDLASNNVEINSLFIDEGFGTLDPETLDQTLDTLEKLQSESSKTIGIISHVDSLKERIATQIQLQRNGQGYSSLKVV</sequence>
<dbReference type="InterPro" id="IPR027417">
    <property type="entry name" value="P-loop_NTPase"/>
</dbReference>
<protein>
    <submittedName>
        <fullName evidence="2">Uncharacterized protein</fullName>
    </submittedName>
</protein>
<dbReference type="AlphaFoldDB" id="A0A0F9JNM3"/>
<feature type="non-terminal residue" evidence="2">
    <location>
        <position position="1"/>
    </location>
</feature>
<feature type="coiled-coil region" evidence="1">
    <location>
        <begin position="593"/>
        <end position="620"/>
    </location>
</feature>
<dbReference type="Gene3D" id="3.40.50.300">
    <property type="entry name" value="P-loop containing nucleotide triphosphate hydrolases"/>
    <property type="match status" value="2"/>
</dbReference>
<evidence type="ECO:0000256" key="1">
    <source>
        <dbReference type="SAM" id="Coils"/>
    </source>
</evidence>
<keyword evidence="1" id="KW-0175">Coiled coil</keyword>
<gene>
    <name evidence="2" type="ORF">LCGC14_1430960</name>
</gene>
<feature type="coiled-coil region" evidence="1">
    <location>
        <begin position="800"/>
        <end position="827"/>
    </location>
</feature>
<proteinExistence type="predicted"/>
<comment type="caution">
    <text evidence="2">The sequence shown here is derived from an EMBL/GenBank/DDBJ whole genome shotgun (WGS) entry which is preliminary data.</text>
</comment>
<name>A0A0F9JNM3_9ZZZZ</name>
<dbReference type="SUPFAM" id="SSF52540">
    <property type="entry name" value="P-loop containing nucleoside triphosphate hydrolases"/>
    <property type="match status" value="2"/>
</dbReference>
<accession>A0A0F9JNM3</accession>
<feature type="coiled-coil region" evidence="1">
    <location>
        <begin position="463"/>
        <end position="518"/>
    </location>
</feature>
<dbReference type="GO" id="GO:0006302">
    <property type="term" value="P:double-strand break repair"/>
    <property type="evidence" value="ECO:0007669"/>
    <property type="project" value="InterPro"/>
</dbReference>
<dbReference type="GO" id="GO:0016887">
    <property type="term" value="F:ATP hydrolysis activity"/>
    <property type="evidence" value="ECO:0007669"/>
    <property type="project" value="InterPro"/>
</dbReference>